<dbReference type="SUPFAM" id="SSF54862">
    <property type="entry name" value="4Fe-4S ferredoxins"/>
    <property type="match status" value="1"/>
</dbReference>
<feature type="transmembrane region" description="Helical" evidence="7">
    <location>
        <begin position="164"/>
        <end position="184"/>
    </location>
</feature>
<feature type="domain" description="4Fe-4S ferredoxin-type" evidence="10">
    <location>
        <begin position="219"/>
        <end position="324"/>
    </location>
</feature>
<dbReference type="PANTHER" id="PTHR30176:SF3">
    <property type="entry name" value="FERREDOXIN-TYPE PROTEIN NAPH"/>
    <property type="match status" value="1"/>
</dbReference>
<dbReference type="PROSITE" id="PS00198">
    <property type="entry name" value="4FE4S_FER_1"/>
    <property type="match status" value="1"/>
</dbReference>
<evidence type="ECO:0000259" key="10">
    <source>
        <dbReference type="Pfam" id="PF13746"/>
    </source>
</evidence>
<evidence type="ECO:0000256" key="7">
    <source>
        <dbReference type="SAM" id="Phobius"/>
    </source>
</evidence>
<evidence type="ECO:0000259" key="9">
    <source>
        <dbReference type="Pfam" id="PF12801"/>
    </source>
</evidence>
<name>A0AAU9CP94_9BACT</name>
<keyword evidence="7" id="KW-0812">Transmembrane</keyword>
<dbReference type="GO" id="GO:0005886">
    <property type="term" value="C:plasma membrane"/>
    <property type="evidence" value="ECO:0007669"/>
    <property type="project" value="TreeGrafter"/>
</dbReference>
<evidence type="ECO:0000256" key="5">
    <source>
        <dbReference type="ARBA" id="ARBA00023004"/>
    </source>
</evidence>
<keyword evidence="2" id="KW-0004">4Fe-4S</keyword>
<accession>A0AAU9CP94</accession>
<evidence type="ECO:0000256" key="3">
    <source>
        <dbReference type="ARBA" id="ARBA00022723"/>
    </source>
</evidence>
<evidence type="ECO:0000256" key="4">
    <source>
        <dbReference type="ARBA" id="ARBA00022982"/>
    </source>
</evidence>
<dbReference type="NCBIfam" id="TIGR02745">
    <property type="entry name" value="ccoG_rdxA_fixG"/>
    <property type="match status" value="1"/>
</dbReference>
<proteinExistence type="predicted"/>
<feature type="domain" description="4Fe-4S ferredoxin-type" evidence="9">
    <location>
        <begin position="95"/>
        <end position="131"/>
    </location>
</feature>
<dbReference type="InterPro" id="IPR009051">
    <property type="entry name" value="Helical_ferredxn"/>
</dbReference>
<evidence type="ECO:0000256" key="1">
    <source>
        <dbReference type="ARBA" id="ARBA00022448"/>
    </source>
</evidence>
<keyword evidence="5" id="KW-0408">Iron</keyword>
<dbReference type="InterPro" id="IPR017896">
    <property type="entry name" value="4Fe4S_Fe-S-bd"/>
</dbReference>
<dbReference type="Pfam" id="PF12801">
    <property type="entry name" value="Fer4_5"/>
    <property type="match status" value="1"/>
</dbReference>
<protein>
    <submittedName>
        <fullName evidence="11">Cytochrome c oxidase accessory protein CcoG</fullName>
    </submittedName>
</protein>
<dbReference type="InterPro" id="IPR032879">
    <property type="entry name" value="FixG_C"/>
</dbReference>
<dbReference type="Proteomes" id="UP001348817">
    <property type="component" value="Chromosome"/>
</dbReference>
<dbReference type="Gene3D" id="2.60.40.10">
    <property type="entry name" value="Immunoglobulins"/>
    <property type="match status" value="1"/>
</dbReference>
<sequence length="477" mass="54063">MDADSIYELDQEFRDSIKTVDKDGKRIWLNPKKPFNERYHKARIWVSVLLLGLLFGTPFIKIDGHPFMLFNIFERKFILFGVPFWPQDFHILVLGAIAFIIFIVLFTVVFGRIWCGWACPQTIFMEMVFRKIEYWIEGDASKQKKLNNSPWTTEKIIKKASKQAIFVAISLLIAHTLMAYLVGLDKTIEIVSMPPSANLSGFIALLAFTGVFYWVFSYFREQACIAVCPYGRLQGVFLTKESIAVMYDWVRGEKRAKIRKNQDREQLGFGDCIDCNLCVHVCPTGIDIRNGTQLECVNCTACIDACDVVMRKTNKPEGLIRYASHDSIEKGKNKIFTARVKAYSVVLLLILSLLGYLLATRTDVETGFLRVPGMLYNKEDNGNISNLYNVKFVNKTFDPIDLSLKVLNEPDAIIRRVGSTGEGIHIDANALEEGIFFVELPPKSIKSIKTKLVIGVFENGKQIETVKTNFVGPVSGK</sequence>
<feature type="transmembrane region" description="Helical" evidence="7">
    <location>
        <begin position="340"/>
        <end position="359"/>
    </location>
</feature>
<dbReference type="InterPro" id="IPR017900">
    <property type="entry name" value="4Fe4S_Fe_S_CS"/>
</dbReference>
<dbReference type="InterPro" id="IPR014116">
    <property type="entry name" value="Cyt_c_oxidase_cbb3_FixG"/>
</dbReference>
<evidence type="ECO:0000256" key="6">
    <source>
        <dbReference type="ARBA" id="ARBA00023014"/>
    </source>
</evidence>
<dbReference type="RefSeq" id="WP_338392708.1">
    <property type="nucleotide sequence ID" value="NZ_AP025314.1"/>
</dbReference>
<gene>
    <name evidence="11" type="primary">ccoG</name>
    <name evidence="11" type="ORF">FUAX_36270</name>
</gene>
<evidence type="ECO:0000259" key="8">
    <source>
        <dbReference type="Pfam" id="PF11614"/>
    </source>
</evidence>
<dbReference type="PANTHER" id="PTHR30176">
    <property type="entry name" value="FERREDOXIN-TYPE PROTEIN NAPH"/>
    <property type="match status" value="1"/>
</dbReference>
<dbReference type="GO" id="GO:0046872">
    <property type="term" value="F:metal ion binding"/>
    <property type="evidence" value="ECO:0007669"/>
    <property type="project" value="UniProtKB-KW"/>
</dbReference>
<dbReference type="AlphaFoldDB" id="A0AAU9CP94"/>
<organism evidence="11 12">
    <name type="scientific">Fulvitalea axinellae</name>
    <dbReference type="NCBI Taxonomy" id="1182444"/>
    <lineage>
        <taxon>Bacteria</taxon>
        <taxon>Pseudomonadati</taxon>
        <taxon>Bacteroidota</taxon>
        <taxon>Cytophagia</taxon>
        <taxon>Cytophagales</taxon>
        <taxon>Persicobacteraceae</taxon>
        <taxon>Fulvitalea</taxon>
    </lineage>
</organism>
<keyword evidence="7" id="KW-0472">Membrane</keyword>
<dbReference type="KEGG" id="fax:FUAX_36270"/>
<evidence type="ECO:0000256" key="2">
    <source>
        <dbReference type="ARBA" id="ARBA00022485"/>
    </source>
</evidence>
<feature type="domain" description="FixG C-terminal immunoglobulin-like" evidence="8">
    <location>
        <begin position="355"/>
        <end position="473"/>
    </location>
</feature>
<keyword evidence="7" id="KW-1133">Transmembrane helix</keyword>
<feature type="transmembrane region" description="Helical" evidence="7">
    <location>
        <begin position="89"/>
        <end position="115"/>
    </location>
</feature>
<feature type="transmembrane region" description="Helical" evidence="7">
    <location>
        <begin position="42"/>
        <end position="60"/>
    </location>
</feature>
<keyword evidence="12" id="KW-1185">Reference proteome</keyword>
<dbReference type="EMBL" id="AP025314">
    <property type="protein sequence ID" value="BDD11195.1"/>
    <property type="molecule type" value="Genomic_DNA"/>
</dbReference>
<keyword evidence="1" id="KW-0813">Transport</keyword>
<evidence type="ECO:0000313" key="11">
    <source>
        <dbReference type="EMBL" id="BDD11195.1"/>
    </source>
</evidence>
<dbReference type="Pfam" id="PF11614">
    <property type="entry name" value="FixG_C"/>
    <property type="match status" value="1"/>
</dbReference>
<dbReference type="GO" id="GO:0051539">
    <property type="term" value="F:4 iron, 4 sulfur cluster binding"/>
    <property type="evidence" value="ECO:0007669"/>
    <property type="project" value="UniProtKB-KW"/>
</dbReference>
<dbReference type="Gene3D" id="1.10.1060.10">
    <property type="entry name" value="Alpha-helical ferredoxin"/>
    <property type="match status" value="1"/>
</dbReference>
<dbReference type="Pfam" id="PF13746">
    <property type="entry name" value="Fer4_18"/>
    <property type="match status" value="1"/>
</dbReference>
<keyword evidence="6" id="KW-0411">Iron-sulfur</keyword>
<dbReference type="InterPro" id="IPR051684">
    <property type="entry name" value="Electron_Trans/Redox"/>
</dbReference>
<reference evidence="11 12" key="1">
    <citation type="submission" date="2021-12" db="EMBL/GenBank/DDBJ databases">
        <title>Genome sequencing of bacteria with rrn-lacking chromosome and rrn-plasmid.</title>
        <authorList>
            <person name="Anda M."/>
            <person name="Iwasaki W."/>
        </authorList>
    </citation>
    <scope>NUCLEOTIDE SEQUENCE [LARGE SCALE GENOMIC DNA]</scope>
    <source>
        <strain evidence="11 12">DSM 100852</strain>
    </source>
</reference>
<keyword evidence="3" id="KW-0479">Metal-binding</keyword>
<keyword evidence="4" id="KW-0249">Electron transport</keyword>
<feature type="transmembrane region" description="Helical" evidence="7">
    <location>
        <begin position="196"/>
        <end position="216"/>
    </location>
</feature>
<evidence type="ECO:0000313" key="12">
    <source>
        <dbReference type="Proteomes" id="UP001348817"/>
    </source>
</evidence>
<dbReference type="InterPro" id="IPR013783">
    <property type="entry name" value="Ig-like_fold"/>
</dbReference>